<evidence type="ECO:0000313" key="2">
    <source>
        <dbReference type="EMBL" id="SMF10861.1"/>
    </source>
</evidence>
<dbReference type="AlphaFoldDB" id="A0A1X7D9B4"/>
<dbReference type="Proteomes" id="UP000192903">
    <property type="component" value="Unassembled WGS sequence"/>
</dbReference>
<organism evidence="2 3">
    <name type="scientific">Xaviernesmea oryzae</name>
    <dbReference type="NCBI Taxonomy" id="464029"/>
    <lineage>
        <taxon>Bacteria</taxon>
        <taxon>Pseudomonadati</taxon>
        <taxon>Pseudomonadota</taxon>
        <taxon>Alphaproteobacteria</taxon>
        <taxon>Hyphomicrobiales</taxon>
        <taxon>Rhizobiaceae</taxon>
        <taxon>Rhizobium/Agrobacterium group</taxon>
        <taxon>Xaviernesmea</taxon>
    </lineage>
</organism>
<dbReference type="InterPro" id="IPR032710">
    <property type="entry name" value="NTF2-like_dom_sf"/>
</dbReference>
<dbReference type="InterPro" id="IPR037401">
    <property type="entry name" value="SnoaL-like"/>
</dbReference>
<dbReference type="EMBL" id="FXAF01000002">
    <property type="protein sequence ID" value="SMF10861.1"/>
    <property type="molecule type" value="Genomic_DNA"/>
</dbReference>
<reference evidence="3" key="1">
    <citation type="submission" date="2017-04" db="EMBL/GenBank/DDBJ databases">
        <authorList>
            <person name="Varghese N."/>
            <person name="Submissions S."/>
        </authorList>
    </citation>
    <scope>NUCLEOTIDE SEQUENCE [LARGE SCALE GENOMIC DNA]</scope>
    <source>
        <strain evidence="3">B4P</strain>
    </source>
</reference>
<proteinExistence type="predicted"/>
<protein>
    <submittedName>
        <fullName evidence="2">SnoaL-like domain-containing protein</fullName>
    </submittedName>
</protein>
<evidence type="ECO:0000313" key="3">
    <source>
        <dbReference type="Proteomes" id="UP000192903"/>
    </source>
</evidence>
<keyword evidence="3" id="KW-1185">Reference proteome</keyword>
<dbReference type="STRING" id="464029.SAMN02982989_5207"/>
<dbReference type="SUPFAM" id="SSF54427">
    <property type="entry name" value="NTF2-like"/>
    <property type="match status" value="1"/>
</dbReference>
<feature type="domain" description="SnoaL-like" evidence="1">
    <location>
        <begin position="47"/>
        <end position="133"/>
    </location>
</feature>
<gene>
    <name evidence="2" type="ORF">SAMN02982989_5207</name>
</gene>
<sequence length="148" mass="17318">MFLQSAASCGKFWNYHRSSRLVAWRQMVKMMRSTEDVFEDHLRLRLDGDIEEDLRRNYAPDVILLTCNSNEAGHDAIRKSSLRLNDQMPEARFEFLSRQTRGQFALLIWRGTSPHFQAIDGADTFVIENGKIVFQSIHYRLLKPSVRQ</sequence>
<evidence type="ECO:0000259" key="1">
    <source>
        <dbReference type="Pfam" id="PF12680"/>
    </source>
</evidence>
<dbReference type="Gene3D" id="3.10.450.50">
    <property type="match status" value="1"/>
</dbReference>
<dbReference type="RefSeq" id="WP_085420563.1">
    <property type="nucleotide sequence ID" value="NZ_FXAF01000002.1"/>
</dbReference>
<dbReference type="OrthoDB" id="8452656at2"/>
<accession>A0A1X7D9B4</accession>
<name>A0A1X7D9B4_9HYPH</name>
<dbReference type="Pfam" id="PF12680">
    <property type="entry name" value="SnoaL_2"/>
    <property type="match status" value="1"/>
</dbReference>